<dbReference type="CDD" id="cd00067">
    <property type="entry name" value="GAL4"/>
    <property type="match status" value="1"/>
</dbReference>
<dbReference type="VEuPathDB" id="FungiDB:MYCTH_64004"/>
<dbReference type="SMART" id="SM00066">
    <property type="entry name" value="GAL4"/>
    <property type="match status" value="1"/>
</dbReference>
<dbReference type="Proteomes" id="UP000007322">
    <property type="component" value="Chromosome 1"/>
</dbReference>
<dbReference type="InParanoid" id="G2Q4M6"/>
<keyword evidence="5" id="KW-1185">Reference proteome</keyword>
<evidence type="ECO:0000259" key="3">
    <source>
        <dbReference type="SMART" id="SM00066"/>
    </source>
</evidence>
<dbReference type="KEGG" id="mtm:MYCTH_64004"/>
<dbReference type="GO" id="GO:0008270">
    <property type="term" value="F:zinc ion binding"/>
    <property type="evidence" value="ECO:0007669"/>
    <property type="project" value="InterPro"/>
</dbReference>
<evidence type="ECO:0000256" key="2">
    <source>
        <dbReference type="SAM" id="MobiDB-lite"/>
    </source>
</evidence>
<dbReference type="OrthoDB" id="4330117at2759"/>
<gene>
    <name evidence="4" type="ORF">MYCTH_64004</name>
</gene>
<feature type="region of interest" description="Disordered" evidence="2">
    <location>
        <begin position="156"/>
        <end position="181"/>
    </location>
</feature>
<reference evidence="4 5" key="1">
    <citation type="journal article" date="2011" name="Nat. Biotechnol.">
        <title>Comparative genomic analysis of the thermophilic biomass-degrading fungi Myceliophthora thermophila and Thielavia terrestris.</title>
        <authorList>
            <person name="Berka R.M."/>
            <person name="Grigoriev I.V."/>
            <person name="Otillar R."/>
            <person name="Salamov A."/>
            <person name="Grimwood J."/>
            <person name="Reid I."/>
            <person name="Ishmael N."/>
            <person name="John T."/>
            <person name="Darmond C."/>
            <person name="Moisan M.-C."/>
            <person name="Henrissat B."/>
            <person name="Coutinho P.M."/>
            <person name="Lombard V."/>
            <person name="Natvig D.O."/>
            <person name="Lindquist E."/>
            <person name="Schmutz J."/>
            <person name="Lucas S."/>
            <person name="Harris P."/>
            <person name="Powlowski J."/>
            <person name="Bellemare A."/>
            <person name="Taylor D."/>
            <person name="Butler G."/>
            <person name="de Vries R.P."/>
            <person name="Allijn I.E."/>
            <person name="van den Brink J."/>
            <person name="Ushinsky S."/>
            <person name="Storms R."/>
            <person name="Powell A.J."/>
            <person name="Paulsen I.T."/>
            <person name="Elbourne L.D.H."/>
            <person name="Baker S.E."/>
            <person name="Magnuson J."/>
            <person name="LaBoissiere S."/>
            <person name="Clutterbuck A.J."/>
            <person name="Martinez D."/>
            <person name="Wogulis M."/>
            <person name="de Leon A.L."/>
            <person name="Rey M.W."/>
            <person name="Tsang A."/>
        </authorList>
    </citation>
    <scope>NUCLEOTIDE SEQUENCE [LARGE SCALE GENOMIC DNA]</scope>
    <source>
        <strain evidence="5">ATCC 42464 / BCRC 31852 / DSM 1799</strain>
    </source>
</reference>
<evidence type="ECO:0000313" key="4">
    <source>
        <dbReference type="EMBL" id="AEO54515.1"/>
    </source>
</evidence>
<dbReference type="OMA" id="TISSTWH"/>
<evidence type="ECO:0000313" key="5">
    <source>
        <dbReference type="Proteomes" id="UP000007322"/>
    </source>
</evidence>
<dbReference type="InterPro" id="IPR036864">
    <property type="entry name" value="Zn2-C6_fun-type_DNA-bd_sf"/>
</dbReference>
<dbReference type="EMBL" id="CP003002">
    <property type="protein sequence ID" value="AEO54515.1"/>
    <property type="molecule type" value="Genomic_DNA"/>
</dbReference>
<proteinExistence type="predicted"/>
<dbReference type="Gene3D" id="4.10.240.10">
    <property type="entry name" value="Zn(2)-C6 fungal-type DNA-binding domain"/>
    <property type="match status" value="1"/>
</dbReference>
<dbReference type="eggNOG" id="ENOG502RX64">
    <property type="taxonomic scope" value="Eukaryota"/>
</dbReference>
<protein>
    <recommendedName>
        <fullName evidence="3">Zn(2)-C6 fungal-type domain-containing protein</fullName>
    </recommendedName>
</protein>
<dbReference type="InterPro" id="IPR001138">
    <property type="entry name" value="Zn2Cys6_DnaBD"/>
</dbReference>
<sequence>MEHSTSFKSGYRLPKNLFEIRVTSTRPIRAFDTITMAASPPRSSAVDAELPCMPRRQSCDRCHEQKVRCVTVEAAGSEAFGDIAEEGTQNPGGHFISSVPCARCRKAGAVCIYSRGIPLSIAHHPSQEFFAQDPGARETASLPCSTVASAWQQNVHRNPDTDAPPLTEQWHPPSYHTSGAPTTPADTCDLAAFAAVPAIPCASVFPQPANDMIPTADHDFVGGYSWSLPSSSESLLEQLSQINLRIHLGGRSLPEPSTTMAPWSLAAVNDVLDAACSLTDAVDRFTAGKAMSSLEEPQESGSRRRSTLDAAFDSSTRLTLHACHQALLGVFDHISA</sequence>
<evidence type="ECO:0000256" key="1">
    <source>
        <dbReference type="ARBA" id="ARBA00023242"/>
    </source>
</evidence>
<organism evidence="4 5">
    <name type="scientific">Thermothelomyces thermophilus (strain ATCC 42464 / BCRC 31852 / DSM 1799)</name>
    <name type="common">Sporotrichum thermophile</name>
    <dbReference type="NCBI Taxonomy" id="573729"/>
    <lineage>
        <taxon>Eukaryota</taxon>
        <taxon>Fungi</taxon>
        <taxon>Dikarya</taxon>
        <taxon>Ascomycota</taxon>
        <taxon>Pezizomycotina</taxon>
        <taxon>Sordariomycetes</taxon>
        <taxon>Sordariomycetidae</taxon>
        <taxon>Sordariales</taxon>
        <taxon>Chaetomiaceae</taxon>
        <taxon>Thermothelomyces</taxon>
    </lineage>
</organism>
<name>G2Q4M6_THET4</name>
<dbReference type="RefSeq" id="XP_003659760.1">
    <property type="nucleotide sequence ID" value="XM_003659712.1"/>
</dbReference>
<keyword evidence="1" id="KW-0539">Nucleus</keyword>
<dbReference type="AlphaFoldDB" id="G2Q4M6"/>
<feature type="domain" description="Zn(2)-C6 fungal-type" evidence="3">
    <location>
        <begin position="53"/>
        <end position="122"/>
    </location>
</feature>
<dbReference type="HOGENOM" id="CLU_686194_0_0_1"/>
<dbReference type="GeneID" id="11508461"/>
<dbReference type="SUPFAM" id="SSF57701">
    <property type="entry name" value="Zn2/Cys6 DNA-binding domain"/>
    <property type="match status" value="1"/>
</dbReference>
<dbReference type="GO" id="GO:0000981">
    <property type="term" value="F:DNA-binding transcription factor activity, RNA polymerase II-specific"/>
    <property type="evidence" value="ECO:0007669"/>
    <property type="project" value="InterPro"/>
</dbReference>
<accession>G2Q4M6</accession>